<proteinExistence type="predicted"/>
<evidence type="ECO:0000313" key="2">
    <source>
        <dbReference type="Proteomes" id="UP000067523"/>
    </source>
</evidence>
<dbReference type="AlphaFoldDB" id="A0A0U2WXE3"/>
<dbReference type="EMBL" id="CP013655">
    <property type="protein sequence ID" value="ALS36698.1"/>
    <property type="molecule type" value="Genomic_DNA"/>
</dbReference>
<dbReference type="Proteomes" id="UP000067523">
    <property type="component" value="Chromosome"/>
</dbReference>
<name>A0A0U2WXE3_9ENTE</name>
<keyword evidence="2" id="KW-1185">Reference proteome</keyword>
<protein>
    <submittedName>
        <fullName evidence="1">Uncharacterized protein</fullName>
    </submittedName>
</protein>
<dbReference type="RefSeq" id="WP_208929916.1">
    <property type="nucleotide sequence ID" value="NZ_CP013655.1"/>
</dbReference>
<dbReference type="KEGG" id="erx:ATZ35_05870"/>
<reference evidence="2" key="1">
    <citation type="submission" date="2015-12" db="EMBL/GenBank/DDBJ databases">
        <authorList>
            <person name="Lauer A."/>
            <person name="Humrighouse B."/>
            <person name="Loparev V."/>
            <person name="Shewmaker P.L."/>
            <person name="Whitney A.M."/>
            <person name="McLaughlin R.W."/>
        </authorList>
    </citation>
    <scope>NUCLEOTIDE SEQUENCE [LARGE SCALE GENOMIC DNA]</scope>
    <source>
        <strain evidence="2">LMG 26678</strain>
    </source>
</reference>
<evidence type="ECO:0000313" key="1">
    <source>
        <dbReference type="EMBL" id="ALS36698.1"/>
    </source>
</evidence>
<sequence>MKNINQFINEWEKGSKRLHSEHIDFFINKDTFDYEDCLVIINDIKKELKNRGINSPKVMVRIQCGQSKRIQNWGELFWQLVDANSTPPELFISNQDFLDSSVFSQQIKHPNQGKNIENYIAFYPDEDGFNRCLNLVEKEVPYV</sequence>
<accession>A0A0U2WXE3</accession>
<organism evidence="1 2">
    <name type="scientific">Enterococcus rotai</name>
    <dbReference type="NCBI Taxonomy" id="118060"/>
    <lineage>
        <taxon>Bacteria</taxon>
        <taxon>Bacillati</taxon>
        <taxon>Bacillota</taxon>
        <taxon>Bacilli</taxon>
        <taxon>Lactobacillales</taxon>
        <taxon>Enterococcaceae</taxon>
        <taxon>Enterococcus</taxon>
    </lineage>
</organism>
<gene>
    <name evidence="1" type="ORF">ATZ35_05870</name>
</gene>
<dbReference type="STRING" id="118060.ATZ35_05870"/>